<proteinExistence type="predicted"/>
<accession>A0A2P2QFU5</accession>
<reference evidence="1" key="1">
    <citation type="submission" date="2018-02" db="EMBL/GenBank/DDBJ databases">
        <title>Rhizophora mucronata_Transcriptome.</title>
        <authorList>
            <person name="Meera S.P."/>
            <person name="Sreeshan A."/>
            <person name="Augustine A."/>
        </authorList>
    </citation>
    <scope>NUCLEOTIDE SEQUENCE</scope>
    <source>
        <tissue evidence="1">Leaf</tissue>
    </source>
</reference>
<name>A0A2P2QFU5_RHIMU</name>
<sequence length="45" mass="5292">MFKCRLESLFPPTNPRSSLEVFCSSTLPLFLAHIYYRSPFPNKKK</sequence>
<dbReference type="AlphaFoldDB" id="A0A2P2QFU5"/>
<organism evidence="1">
    <name type="scientific">Rhizophora mucronata</name>
    <name type="common">Asiatic mangrove</name>
    <dbReference type="NCBI Taxonomy" id="61149"/>
    <lineage>
        <taxon>Eukaryota</taxon>
        <taxon>Viridiplantae</taxon>
        <taxon>Streptophyta</taxon>
        <taxon>Embryophyta</taxon>
        <taxon>Tracheophyta</taxon>
        <taxon>Spermatophyta</taxon>
        <taxon>Magnoliopsida</taxon>
        <taxon>eudicotyledons</taxon>
        <taxon>Gunneridae</taxon>
        <taxon>Pentapetalae</taxon>
        <taxon>rosids</taxon>
        <taxon>fabids</taxon>
        <taxon>Malpighiales</taxon>
        <taxon>Rhizophoraceae</taxon>
        <taxon>Rhizophora</taxon>
    </lineage>
</organism>
<protein>
    <submittedName>
        <fullName evidence="1">Uncharacterized protein</fullName>
    </submittedName>
</protein>
<evidence type="ECO:0000313" key="1">
    <source>
        <dbReference type="EMBL" id="MBX65747.1"/>
    </source>
</evidence>
<dbReference type="EMBL" id="GGEC01085263">
    <property type="protein sequence ID" value="MBX65747.1"/>
    <property type="molecule type" value="Transcribed_RNA"/>
</dbReference>